<reference evidence="2" key="2">
    <citation type="submission" date="2020-09" db="EMBL/GenBank/DDBJ databases">
        <authorList>
            <person name="Sun Q."/>
            <person name="Ohkuma M."/>
        </authorList>
    </citation>
    <scope>NUCLEOTIDE SEQUENCE</scope>
    <source>
        <strain evidence="2">JCM 30804</strain>
    </source>
</reference>
<comment type="caution">
    <text evidence="2">The sequence shown here is derived from an EMBL/GenBank/DDBJ whole genome shotgun (WGS) entry which is preliminary data.</text>
</comment>
<dbReference type="SUPFAM" id="SSF51735">
    <property type="entry name" value="NAD(P)-binding Rossmann-fold domains"/>
    <property type="match status" value="1"/>
</dbReference>
<dbReference type="InterPro" id="IPR016040">
    <property type="entry name" value="NAD(P)-bd_dom"/>
</dbReference>
<dbReference type="PANTHER" id="PTHR12126:SF11">
    <property type="entry name" value="NADH DEHYDROGENASE [UBIQUINONE] 1 ALPHA SUBCOMPLEX SUBUNIT 9, MITOCHONDRIAL"/>
    <property type="match status" value="1"/>
</dbReference>
<organism evidence="2 3">
    <name type="scientific">Shewanella gelidii</name>
    <dbReference type="NCBI Taxonomy" id="1642821"/>
    <lineage>
        <taxon>Bacteria</taxon>
        <taxon>Pseudomonadati</taxon>
        <taxon>Pseudomonadota</taxon>
        <taxon>Gammaproteobacteria</taxon>
        <taxon>Alteromonadales</taxon>
        <taxon>Shewanellaceae</taxon>
        <taxon>Shewanella</taxon>
    </lineage>
</organism>
<dbReference type="PANTHER" id="PTHR12126">
    <property type="entry name" value="NADH-UBIQUINONE OXIDOREDUCTASE 39 KDA SUBUNIT-RELATED"/>
    <property type="match status" value="1"/>
</dbReference>
<name>A0A917JHZ4_9GAMM</name>
<dbReference type="RefSeq" id="WP_188916892.1">
    <property type="nucleotide sequence ID" value="NZ_BMPZ01000001.1"/>
</dbReference>
<dbReference type="Proteomes" id="UP000613743">
    <property type="component" value="Unassembled WGS sequence"/>
</dbReference>
<accession>A0A917JHZ4</accession>
<dbReference type="Gene3D" id="3.40.50.720">
    <property type="entry name" value="NAD(P)-binding Rossmann-like Domain"/>
    <property type="match status" value="1"/>
</dbReference>
<dbReference type="AlphaFoldDB" id="A0A917JHZ4"/>
<dbReference type="CDD" id="cd05243">
    <property type="entry name" value="SDR_a5"/>
    <property type="match status" value="1"/>
</dbReference>
<dbReference type="Pfam" id="PF13460">
    <property type="entry name" value="NAD_binding_10"/>
    <property type="match status" value="1"/>
</dbReference>
<reference evidence="2" key="1">
    <citation type="journal article" date="2014" name="Int. J. Syst. Evol. Microbiol.">
        <title>Complete genome sequence of Corynebacterium casei LMG S-19264T (=DSM 44701T), isolated from a smear-ripened cheese.</title>
        <authorList>
            <consortium name="US DOE Joint Genome Institute (JGI-PGF)"/>
            <person name="Walter F."/>
            <person name="Albersmeier A."/>
            <person name="Kalinowski J."/>
            <person name="Ruckert C."/>
        </authorList>
    </citation>
    <scope>NUCLEOTIDE SEQUENCE</scope>
    <source>
        <strain evidence="2">JCM 30804</strain>
    </source>
</reference>
<evidence type="ECO:0000313" key="3">
    <source>
        <dbReference type="Proteomes" id="UP000613743"/>
    </source>
</evidence>
<evidence type="ECO:0000313" key="2">
    <source>
        <dbReference type="EMBL" id="GGI68032.1"/>
    </source>
</evidence>
<gene>
    <name evidence="2" type="ORF">GCM10009332_01550</name>
</gene>
<keyword evidence="3" id="KW-1185">Reference proteome</keyword>
<dbReference type="InterPro" id="IPR051207">
    <property type="entry name" value="ComplexI_NDUFA9_subunit"/>
</dbReference>
<protein>
    <submittedName>
        <fullName evidence="2">3-beta hydroxysteroid dehydrogenase</fullName>
    </submittedName>
</protein>
<dbReference type="EMBL" id="BMPZ01000001">
    <property type="protein sequence ID" value="GGI68032.1"/>
    <property type="molecule type" value="Genomic_DNA"/>
</dbReference>
<sequence length="306" mass="34329">MNDKYGRILVAGSTGYLGMHIVKELVEKKCDFKALARSTGKLTEMGVDEDKIIHARVTRADSLQGCCDGIDVVISCLGITRQKDGLKYMDVDYQANLNLLEEAERAGVKKFIYISAFNAQNLQHIRILKAKEKFAARLLASEKLTPCVIRPNGFFVDMKEFYIMAKSGKVFLLGKGDVKLNPIHGEDLAKYCIRAILKEGQEYDVGGPEVLSEDEIAKLAFSALKKEEKISHFPDWIRRVILFFSRYLPEKKTGPAEFFLSAMAQDMIAPIYGTKKLGEYFKDLARRERALAQKAKNKGETPDSGA</sequence>
<proteinExistence type="predicted"/>
<dbReference type="InterPro" id="IPR036291">
    <property type="entry name" value="NAD(P)-bd_dom_sf"/>
</dbReference>
<feature type="domain" description="NAD(P)-binding" evidence="1">
    <location>
        <begin position="12"/>
        <end position="196"/>
    </location>
</feature>
<evidence type="ECO:0000259" key="1">
    <source>
        <dbReference type="Pfam" id="PF13460"/>
    </source>
</evidence>
<dbReference type="GO" id="GO:0044877">
    <property type="term" value="F:protein-containing complex binding"/>
    <property type="evidence" value="ECO:0007669"/>
    <property type="project" value="TreeGrafter"/>
</dbReference>